<keyword evidence="1" id="KW-1133">Transmembrane helix</keyword>
<dbReference type="EMBL" id="JAYFUH010000128">
    <property type="protein sequence ID" value="MEA5667849.1"/>
    <property type="molecule type" value="Genomic_DNA"/>
</dbReference>
<comment type="caution">
    <text evidence="2">The sequence shown here is derived from an EMBL/GenBank/DDBJ whole genome shotgun (WGS) entry which is preliminary data.</text>
</comment>
<gene>
    <name evidence="2" type="ORF">VA603_09930</name>
</gene>
<feature type="transmembrane region" description="Helical" evidence="1">
    <location>
        <begin position="93"/>
        <end position="111"/>
    </location>
</feature>
<feature type="transmembrane region" description="Helical" evidence="1">
    <location>
        <begin position="67"/>
        <end position="87"/>
    </location>
</feature>
<sequence length="624" mass="66957">MLVLGLLVAGLSWLPARLWRGAQASWALALWGVLLCVFAGPLPVFATALLALAAIAAGSLLLPRGPIGLQAMLGLLLIAGTLGWLLTLPIHNGWGYLLACVALLAIRRTQVTGTLREAASHWQSAVAATPRLATFCVIVMGLAAASCWLPTLQYDDLAYHLRLPWQLQQQGFYSPAPEHQVWAFAPWASDVVQAVTQLIAHQEARGPVNALWLLLLASGLWQLAARLDAPVAGRWLAAAVALSQPLTTALAGGMQTELPIAAALAWLFALVAGTRDGSFRFWLVLAVLCGGLAAIKTSAAMMAVVPLLWALIRHPWPSLPRIGAVFLLGLAVAGASYAHGQVLAGNPVLPLLNGWFQSPYYAPTNFFDDRWHSGFSPLLLWQMSFHTDRFLEAFAGGGSFMLVALLGPWLLALFNRGTRAAAIAASLVLLLPLLPLQYMRYAYPGLAVLAAVLVTAMCRVNLRHATWIAIGLCVLQLCFQASAHWTLRYGAIKETVKAAGRDAPLLEHYAPERILAKAMRDGGGPQGNVLLLDPAQAFYAEFGSRGRTLSWYSPPLSQAAIGAAGDASGQAWLAVLRNEGVSDVILHSETVTPAQRAALELAHATHRDTVRQVEWWSIPAENTP</sequence>
<feature type="transmembrane region" description="Helical" evidence="1">
    <location>
        <begin position="132"/>
        <end position="151"/>
    </location>
</feature>
<feature type="transmembrane region" description="Helical" evidence="1">
    <location>
        <begin position="390"/>
        <end position="411"/>
    </location>
</feature>
<evidence type="ECO:0000313" key="2">
    <source>
        <dbReference type="EMBL" id="MEA5667849.1"/>
    </source>
</evidence>
<feature type="transmembrane region" description="Helical" evidence="1">
    <location>
        <begin position="318"/>
        <end position="338"/>
    </location>
</feature>
<dbReference type="RefSeq" id="WP_323438707.1">
    <property type="nucleotide sequence ID" value="NZ_JAYFUH010000128.1"/>
</dbReference>
<protein>
    <recommendedName>
        <fullName evidence="4">Glycosyltransferase RgtA/B/C/D-like domain-containing protein</fullName>
    </recommendedName>
</protein>
<dbReference type="Proteomes" id="UP001301653">
    <property type="component" value="Unassembled WGS sequence"/>
</dbReference>
<evidence type="ECO:0000313" key="3">
    <source>
        <dbReference type="Proteomes" id="UP001301653"/>
    </source>
</evidence>
<evidence type="ECO:0008006" key="4">
    <source>
        <dbReference type="Google" id="ProtNLM"/>
    </source>
</evidence>
<evidence type="ECO:0000256" key="1">
    <source>
        <dbReference type="SAM" id="Phobius"/>
    </source>
</evidence>
<reference evidence="2 3" key="1">
    <citation type="submission" date="2023-12" db="EMBL/GenBank/DDBJ databases">
        <title>Stenotrophomonas guangdongensis sp. nov., isolated from wilted pepper plants (Capsicum annuum).</title>
        <authorList>
            <person name="Qiu M."/>
            <person name="Li Y."/>
            <person name="Liu Q."/>
            <person name="Zhang X."/>
            <person name="Huang Y."/>
            <person name="Guo R."/>
            <person name="Hu M."/>
            <person name="Zhou J."/>
            <person name="Zhou X."/>
        </authorList>
    </citation>
    <scope>NUCLEOTIDE SEQUENCE [LARGE SCALE GENOMIC DNA]</scope>
    <source>
        <strain evidence="2 3">MH1</strain>
    </source>
</reference>
<keyword evidence="1" id="KW-0812">Transmembrane</keyword>
<feature type="transmembrane region" description="Helical" evidence="1">
    <location>
        <begin position="468"/>
        <end position="487"/>
    </location>
</feature>
<keyword evidence="1" id="KW-0472">Membrane</keyword>
<feature type="transmembrane region" description="Helical" evidence="1">
    <location>
        <begin position="28"/>
        <end position="55"/>
    </location>
</feature>
<proteinExistence type="predicted"/>
<keyword evidence="3" id="KW-1185">Reference proteome</keyword>
<feature type="transmembrane region" description="Helical" evidence="1">
    <location>
        <begin position="258"/>
        <end position="274"/>
    </location>
</feature>
<accession>A0ABU5V3B1</accession>
<feature type="transmembrane region" description="Helical" evidence="1">
    <location>
        <begin position="281"/>
        <end position="312"/>
    </location>
</feature>
<organism evidence="2 3">
    <name type="scientific">Stenotrophomonas capsici</name>
    <dbReference type="NCBI Taxonomy" id="3110230"/>
    <lineage>
        <taxon>Bacteria</taxon>
        <taxon>Pseudomonadati</taxon>
        <taxon>Pseudomonadota</taxon>
        <taxon>Gammaproteobacteria</taxon>
        <taxon>Lysobacterales</taxon>
        <taxon>Lysobacteraceae</taxon>
        <taxon>Stenotrophomonas</taxon>
    </lineage>
</organism>
<feature type="transmembrane region" description="Helical" evidence="1">
    <location>
        <begin position="441"/>
        <end position="462"/>
    </location>
</feature>
<feature type="transmembrane region" description="Helical" evidence="1">
    <location>
        <begin position="417"/>
        <end position="434"/>
    </location>
</feature>
<name>A0ABU5V3B1_9GAMM</name>